<dbReference type="EMBL" id="QSSQ01000013">
    <property type="protein sequence ID" value="RGM03612.1"/>
    <property type="molecule type" value="Genomic_DNA"/>
</dbReference>
<dbReference type="PANTHER" id="PTHR30346">
    <property type="entry name" value="TRANSCRIPTIONAL DUAL REGULATOR HCAR-RELATED"/>
    <property type="match status" value="1"/>
</dbReference>
<comment type="caution">
    <text evidence="6">The sequence shown here is derived from an EMBL/GenBank/DDBJ whole genome shotgun (WGS) entry which is preliminary data.</text>
</comment>
<dbReference type="PANTHER" id="PTHR30346:SF28">
    <property type="entry name" value="HTH-TYPE TRANSCRIPTIONAL REGULATOR CYNR"/>
    <property type="match status" value="1"/>
</dbReference>
<keyword evidence="4" id="KW-0804">Transcription</keyword>
<dbReference type="PRINTS" id="PR00039">
    <property type="entry name" value="HTHLYSR"/>
</dbReference>
<keyword evidence="2" id="KW-0805">Transcription regulation</keyword>
<dbReference type="Proteomes" id="UP000261257">
    <property type="component" value="Unassembled WGS sequence"/>
</dbReference>
<dbReference type="InterPro" id="IPR000847">
    <property type="entry name" value="LysR_HTH_N"/>
</dbReference>
<dbReference type="FunFam" id="1.10.10.10:FF:000001">
    <property type="entry name" value="LysR family transcriptional regulator"/>
    <property type="match status" value="1"/>
</dbReference>
<evidence type="ECO:0000256" key="4">
    <source>
        <dbReference type="ARBA" id="ARBA00023163"/>
    </source>
</evidence>
<keyword evidence="3" id="KW-0238">DNA-binding</keyword>
<evidence type="ECO:0000256" key="1">
    <source>
        <dbReference type="ARBA" id="ARBA00009437"/>
    </source>
</evidence>
<dbReference type="GO" id="GO:0003700">
    <property type="term" value="F:DNA-binding transcription factor activity"/>
    <property type="evidence" value="ECO:0007669"/>
    <property type="project" value="InterPro"/>
</dbReference>
<protein>
    <submittedName>
        <fullName evidence="6">LysR family transcriptional regulator</fullName>
    </submittedName>
</protein>
<sequence>MVETRLLHYFLAIAREENITRASETLHVTQSTLSKQMIELEQQLGKQLFIRGKRKLTLTKDDFYLLILV</sequence>
<feature type="domain" description="HTH lysR-type" evidence="5">
    <location>
        <begin position="2"/>
        <end position="59"/>
    </location>
</feature>
<dbReference type="GO" id="GO:0032993">
    <property type="term" value="C:protein-DNA complex"/>
    <property type="evidence" value="ECO:0007669"/>
    <property type="project" value="TreeGrafter"/>
</dbReference>
<evidence type="ECO:0000256" key="3">
    <source>
        <dbReference type="ARBA" id="ARBA00023125"/>
    </source>
</evidence>
<comment type="similarity">
    <text evidence="1">Belongs to the LysR transcriptional regulatory family.</text>
</comment>
<gene>
    <name evidence="6" type="ORF">DXC39_14910</name>
</gene>
<dbReference type="InterPro" id="IPR036388">
    <property type="entry name" value="WH-like_DNA-bd_sf"/>
</dbReference>
<evidence type="ECO:0000256" key="2">
    <source>
        <dbReference type="ARBA" id="ARBA00023015"/>
    </source>
</evidence>
<evidence type="ECO:0000313" key="6">
    <source>
        <dbReference type="EMBL" id="RGM03612.1"/>
    </source>
</evidence>
<organism evidence="6 7">
    <name type="scientific">Hungatella hathewayi</name>
    <dbReference type="NCBI Taxonomy" id="154046"/>
    <lineage>
        <taxon>Bacteria</taxon>
        <taxon>Bacillati</taxon>
        <taxon>Bacillota</taxon>
        <taxon>Clostridia</taxon>
        <taxon>Lachnospirales</taxon>
        <taxon>Lachnospiraceae</taxon>
        <taxon>Hungatella</taxon>
    </lineage>
</organism>
<evidence type="ECO:0000259" key="5">
    <source>
        <dbReference type="PROSITE" id="PS50931"/>
    </source>
</evidence>
<proteinExistence type="inferred from homology"/>
<dbReference type="InterPro" id="IPR036390">
    <property type="entry name" value="WH_DNA-bd_sf"/>
</dbReference>
<dbReference type="GO" id="GO:0003677">
    <property type="term" value="F:DNA binding"/>
    <property type="evidence" value="ECO:0007669"/>
    <property type="project" value="UniProtKB-KW"/>
</dbReference>
<dbReference type="Gene3D" id="1.10.10.10">
    <property type="entry name" value="Winged helix-like DNA-binding domain superfamily/Winged helix DNA-binding domain"/>
    <property type="match status" value="1"/>
</dbReference>
<name>A0A3E4U6Q5_9FIRM</name>
<evidence type="ECO:0000313" key="7">
    <source>
        <dbReference type="Proteomes" id="UP000261257"/>
    </source>
</evidence>
<reference evidence="6 7" key="1">
    <citation type="submission" date="2018-08" db="EMBL/GenBank/DDBJ databases">
        <title>A genome reference for cultivated species of the human gut microbiota.</title>
        <authorList>
            <person name="Zou Y."/>
            <person name="Xue W."/>
            <person name="Luo G."/>
        </authorList>
    </citation>
    <scope>NUCLEOTIDE SEQUENCE [LARGE SCALE GENOMIC DNA]</scope>
    <source>
        <strain evidence="6 7">TF05-11AC</strain>
    </source>
</reference>
<dbReference type="AlphaFoldDB" id="A0A3E4U6Q5"/>
<accession>A0A3E4U6Q5</accession>
<dbReference type="SUPFAM" id="SSF46785">
    <property type="entry name" value="Winged helix' DNA-binding domain"/>
    <property type="match status" value="1"/>
</dbReference>
<dbReference type="Pfam" id="PF00126">
    <property type="entry name" value="HTH_1"/>
    <property type="match status" value="1"/>
</dbReference>
<dbReference type="RefSeq" id="WP_117622750.1">
    <property type="nucleotide sequence ID" value="NZ_QRQF01000014.1"/>
</dbReference>
<dbReference type="PROSITE" id="PS50931">
    <property type="entry name" value="HTH_LYSR"/>
    <property type="match status" value="1"/>
</dbReference>